<organism evidence="2 3">
    <name type="scientific">Absidia repens</name>
    <dbReference type="NCBI Taxonomy" id="90262"/>
    <lineage>
        <taxon>Eukaryota</taxon>
        <taxon>Fungi</taxon>
        <taxon>Fungi incertae sedis</taxon>
        <taxon>Mucoromycota</taxon>
        <taxon>Mucoromycotina</taxon>
        <taxon>Mucoromycetes</taxon>
        <taxon>Mucorales</taxon>
        <taxon>Cunninghamellaceae</taxon>
        <taxon>Absidia</taxon>
    </lineage>
</organism>
<feature type="compositionally biased region" description="Acidic residues" evidence="1">
    <location>
        <begin position="105"/>
        <end position="120"/>
    </location>
</feature>
<reference evidence="2 3" key="1">
    <citation type="submission" date="2016-07" db="EMBL/GenBank/DDBJ databases">
        <title>Pervasive Adenine N6-methylation of Active Genes in Fungi.</title>
        <authorList>
            <consortium name="DOE Joint Genome Institute"/>
            <person name="Mondo S.J."/>
            <person name="Dannebaum R.O."/>
            <person name="Kuo R.C."/>
            <person name="Labutti K."/>
            <person name="Haridas S."/>
            <person name="Kuo A."/>
            <person name="Salamov A."/>
            <person name="Ahrendt S.R."/>
            <person name="Lipzen A."/>
            <person name="Sullivan W."/>
            <person name="Andreopoulos W.B."/>
            <person name="Clum A."/>
            <person name="Lindquist E."/>
            <person name="Daum C."/>
            <person name="Ramamoorthy G.K."/>
            <person name="Gryganskyi A."/>
            <person name="Culley D."/>
            <person name="Magnuson J.K."/>
            <person name="James T.Y."/>
            <person name="O'Malley M.A."/>
            <person name="Stajich J.E."/>
            <person name="Spatafora J.W."/>
            <person name="Visel A."/>
            <person name="Grigoriev I.V."/>
        </authorList>
    </citation>
    <scope>NUCLEOTIDE SEQUENCE [LARGE SCALE GENOMIC DNA]</scope>
    <source>
        <strain evidence="2 3">NRRL 1336</strain>
    </source>
</reference>
<feature type="region of interest" description="Disordered" evidence="1">
    <location>
        <begin position="190"/>
        <end position="241"/>
    </location>
</feature>
<evidence type="ECO:0000256" key="1">
    <source>
        <dbReference type="SAM" id="MobiDB-lite"/>
    </source>
</evidence>
<dbReference type="EMBL" id="MCGE01000012">
    <property type="protein sequence ID" value="ORZ15862.1"/>
    <property type="molecule type" value="Genomic_DNA"/>
</dbReference>
<feature type="region of interest" description="Disordered" evidence="1">
    <location>
        <begin position="52"/>
        <end position="71"/>
    </location>
</feature>
<accession>A0A1X2IGC7</accession>
<dbReference type="AlphaFoldDB" id="A0A1X2IGC7"/>
<dbReference type="Proteomes" id="UP000193560">
    <property type="component" value="Unassembled WGS sequence"/>
</dbReference>
<name>A0A1X2IGC7_9FUNG</name>
<feature type="region of interest" description="Disordered" evidence="1">
    <location>
        <begin position="105"/>
        <end position="165"/>
    </location>
</feature>
<feature type="compositionally biased region" description="Acidic residues" evidence="1">
    <location>
        <begin position="149"/>
        <end position="163"/>
    </location>
</feature>
<feature type="compositionally biased region" description="Polar residues" evidence="1">
    <location>
        <begin position="190"/>
        <end position="206"/>
    </location>
</feature>
<protein>
    <submittedName>
        <fullName evidence="2">Uncharacterized protein</fullName>
    </submittedName>
</protein>
<evidence type="ECO:0000313" key="3">
    <source>
        <dbReference type="Proteomes" id="UP000193560"/>
    </source>
</evidence>
<keyword evidence="3" id="KW-1185">Reference proteome</keyword>
<dbReference type="OrthoDB" id="2220688at2759"/>
<evidence type="ECO:0000313" key="2">
    <source>
        <dbReference type="EMBL" id="ORZ15862.1"/>
    </source>
</evidence>
<proteinExistence type="predicted"/>
<comment type="caution">
    <text evidence="2">The sequence shown here is derived from an EMBL/GenBank/DDBJ whole genome shotgun (WGS) entry which is preliminary data.</text>
</comment>
<sequence>MNTHYLQQLSFHKLEIHQPTASLHSFVLVRNSLLQSIRTQQEQDSWLDACFDELDPESSPTDSSLMGDRDSSLAMGLCYDNEQQQQQQQQDSDIMDDIDMLLLEEDDDDDDDDDISDDDGPVSPEQSTLLQQPHYRSRPFGSPAFFIPMDDDEDDDEDEDGVENTDAFIPADATTLPLTASIATTATSHYDYHTNNNDSSSSTKQVLGTKKGKSVDSGGGDSISDYWNSQQHHLPSLPPSL</sequence>
<gene>
    <name evidence="2" type="ORF">BCR42DRAFT_416050</name>
</gene>